<gene>
    <name evidence="3" type="ORF">GGE60_000180</name>
</gene>
<dbReference type="InterPro" id="IPR011152">
    <property type="entry name" value="Pesterase_MJ0912"/>
</dbReference>
<feature type="domain" description="Calcineurin-like phosphoesterase" evidence="2">
    <location>
        <begin position="1"/>
        <end position="180"/>
    </location>
</feature>
<dbReference type="PANTHER" id="PTHR42850">
    <property type="entry name" value="METALLOPHOSPHOESTERASE"/>
    <property type="match status" value="1"/>
</dbReference>
<dbReference type="InterPro" id="IPR029052">
    <property type="entry name" value="Metallo-depent_PP-like"/>
</dbReference>
<dbReference type="GO" id="GO:0005737">
    <property type="term" value="C:cytoplasm"/>
    <property type="evidence" value="ECO:0007669"/>
    <property type="project" value="TreeGrafter"/>
</dbReference>
<protein>
    <submittedName>
        <fullName evidence="3">Diadenosine tetraphosphatase ApaH/serine/threonine PP2A family protein phosphatase</fullName>
    </submittedName>
</protein>
<sequence>MRFAAIADVHGNHLALEAVVADIRKHGVTEIVNLGDCFSGPLTAGKTADILLALDAVTVRGNHDRYLIEQAPEAMHASDSAARAELVDRHLDWLRTLPFSAVYRDEAYLCHATPAADNIYWLESVSPDGHIYQKPIKEIEALAAGIDFPLILCGHTHIQRLVRLSDGRLIVNPGSVGCPAYDDDLPHYHKVEAGHPFASYAILEKVDGVWLPIFRQVAYDHMAMAKLAAQNGRVEWACGLATGWLPQVRS</sequence>
<dbReference type="InterPro" id="IPR050126">
    <property type="entry name" value="Ap4A_hydrolase"/>
</dbReference>
<reference evidence="3 4" key="1">
    <citation type="submission" date="2020-08" db="EMBL/GenBank/DDBJ databases">
        <title>Genomic Encyclopedia of Type Strains, Phase IV (KMG-V): Genome sequencing to study the core and pangenomes of soil and plant-associated prokaryotes.</title>
        <authorList>
            <person name="Whitman W."/>
        </authorList>
    </citation>
    <scope>NUCLEOTIDE SEQUENCE [LARGE SCALE GENOMIC DNA]</scope>
    <source>
        <strain evidence="3 4">SEMIA 492</strain>
    </source>
</reference>
<dbReference type="Pfam" id="PF12850">
    <property type="entry name" value="Metallophos_2"/>
    <property type="match status" value="1"/>
</dbReference>
<dbReference type="OrthoDB" id="9813918at2"/>
<dbReference type="AlphaFoldDB" id="A0A7W6ZP09"/>
<comment type="similarity">
    <text evidence="1">Belongs to the metallophosphoesterase superfamily. YfcE family.</text>
</comment>
<evidence type="ECO:0000313" key="3">
    <source>
        <dbReference type="EMBL" id="MBB4566092.1"/>
    </source>
</evidence>
<evidence type="ECO:0000256" key="1">
    <source>
        <dbReference type="ARBA" id="ARBA00008950"/>
    </source>
</evidence>
<dbReference type="RefSeq" id="WP_028751777.1">
    <property type="nucleotide sequence ID" value="NZ_JACIIG010000001.1"/>
</dbReference>
<dbReference type="Gene3D" id="3.60.21.10">
    <property type="match status" value="1"/>
</dbReference>
<dbReference type="GO" id="GO:0016791">
    <property type="term" value="F:phosphatase activity"/>
    <property type="evidence" value="ECO:0007669"/>
    <property type="project" value="TreeGrafter"/>
</dbReference>
<name>A0A7W6ZP09_9HYPH</name>
<dbReference type="EMBL" id="JACIIG010000001">
    <property type="protein sequence ID" value="MBB4566092.1"/>
    <property type="molecule type" value="Genomic_DNA"/>
</dbReference>
<evidence type="ECO:0000313" key="4">
    <source>
        <dbReference type="Proteomes" id="UP000543836"/>
    </source>
</evidence>
<evidence type="ECO:0000259" key="2">
    <source>
        <dbReference type="Pfam" id="PF12850"/>
    </source>
</evidence>
<dbReference type="SUPFAM" id="SSF56300">
    <property type="entry name" value="Metallo-dependent phosphatases"/>
    <property type="match status" value="1"/>
</dbReference>
<keyword evidence="4" id="KW-1185">Reference proteome</keyword>
<proteinExistence type="inferred from homology"/>
<accession>A0A7W6ZP09</accession>
<dbReference type="Proteomes" id="UP000543836">
    <property type="component" value="Unassembled WGS sequence"/>
</dbReference>
<dbReference type="PIRSF" id="PIRSF000883">
    <property type="entry name" value="Pesterase_MJ0912"/>
    <property type="match status" value="1"/>
</dbReference>
<dbReference type="InterPro" id="IPR024654">
    <property type="entry name" value="Calcineurin-like_PHP_lpxH"/>
</dbReference>
<dbReference type="PANTHER" id="PTHR42850:SF2">
    <property type="entry name" value="BLL5683 PROTEIN"/>
    <property type="match status" value="1"/>
</dbReference>
<organism evidence="3 4">
    <name type="scientific">Rhizobium leucaenae</name>
    <dbReference type="NCBI Taxonomy" id="29450"/>
    <lineage>
        <taxon>Bacteria</taxon>
        <taxon>Pseudomonadati</taxon>
        <taxon>Pseudomonadota</taxon>
        <taxon>Alphaproteobacteria</taxon>
        <taxon>Hyphomicrobiales</taxon>
        <taxon>Rhizobiaceae</taxon>
        <taxon>Rhizobium/Agrobacterium group</taxon>
        <taxon>Rhizobium</taxon>
    </lineage>
</organism>
<comment type="caution">
    <text evidence="3">The sequence shown here is derived from an EMBL/GenBank/DDBJ whole genome shotgun (WGS) entry which is preliminary data.</text>
</comment>